<dbReference type="InterPro" id="IPR036366">
    <property type="entry name" value="PGBDSf"/>
</dbReference>
<dbReference type="Pfam" id="PF01471">
    <property type="entry name" value="PG_binding_1"/>
    <property type="match status" value="1"/>
</dbReference>
<proteinExistence type="predicted"/>
<sequence length="122" mass="13281">MMLLLTVLATTSLHGEAFTNQDIVAGSYGDNVIELQARLQYLGFYHGEIDGHFGSGTEQALKKFQKQFGLPTDGVAGNNTRSKLEGFADYSVKVGHLLTTLLGNEIVRSKAMLRTQSSNSSR</sequence>
<name>A0A264W772_9BACL</name>
<dbReference type="Proteomes" id="UP000217065">
    <property type="component" value="Unassembled WGS sequence"/>
</dbReference>
<dbReference type="AlphaFoldDB" id="A0A264W772"/>
<reference evidence="2 3" key="1">
    <citation type="submission" date="2017-07" db="EMBL/GenBank/DDBJ databases">
        <title>Tetzosporium hominis gen.nov. sp.nov.</title>
        <authorList>
            <person name="Tetz G."/>
            <person name="Tetz V."/>
        </authorList>
    </citation>
    <scope>NUCLEOTIDE SEQUENCE [LARGE SCALE GENOMIC DNA]</scope>
    <source>
        <strain evidence="2 3">VT-49</strain>
    </source>
</reference>
<dbReference type="InterPro" id="IPR036365">
    <property type="entry name" value="PGBD-like_sf"/>
</dbReference>
<gene>
    <name evidence="2" type="ORF">CF394_02825</name>
</gene>
<keyword evidence="3" id="KW-1185">Reference proteome</keyword>
<evidence type="ECO:0000313" key="3">
    <source>
        <dbReference type="Proteomes" id="UP000217065"/>
    </source>
</evidence>
<organism evidence="2 3">
    <name type="scientific">Tetzosporium hominis</name>
    <dbReference type="NCBI Taxonomy" id="2020506"/>
    <lineage>
        <taxon>Bacteria</taxon>
        <taxon>Bacillati</taxon>
        <taxon>Bacillota</taxon>
        <taxon>Bacilli</taxon>
        <taxon>Bacillales</taxon>
        <taxon>Caryophanaceae</taxon>
        <taxon>Tetzosporium</taxon>
    </lineage>
</organism>
<evidence type="ECO:0000313" key="2">
    <source>
        <dbReference type="EMBL" id="OZS79371.1"/>
    </source>
</evidence>
<protein>
    <recommendedName>
        <fullName evidence="1">Peptidoglycan binding-like domain-containing protein</fullName>
    </recommendedName>
</protein>
<dbReference type="SUPFAM" id="SSF47090">
    <property type="entry name" value="PGBD-like"/>
    <property type="match status" value="1"/>
</dbReference>
<dbReference type="Gene3D" id="1.10.101.10">
    <property type="entry name" value="PGBD-like superfamily/PGBD"/>
    <property type="match status" value="1"/>
</dbReference>
<dbReference type="EMBL" id="NOKQ01000134">
    <property type="protein sequence ID" value="OZS79371.1"/>
    <property type="molecule type" value="Genomic_DNA"/>
</dbReference>
<accession>A0A264W772</accession>
<dbReference type="OrthoDB" id="9785345at2"/>
<feature type="domain" description="Peptidoglycan binding-like" evidence="1">
    <location>
        <begin position="29"/>
        <end position="84"/>
    </location>
</feature>
<dbReference type="InterPro" id="IPR002477">
    <property type="entry name" value="Peptidoglycan-bd-like"/>
</dbReference>
<evidence type="ECO:0000259" key="1">
    <source>
        <dbReference type="Pfam" id="PF01471"/>
    </source>
</evidence>
<comment type="caution">
    <text evidence="2">The sequence shown here is derived from an EMBL/GenBank/DDBJ whole genome shotgun (WGS) entry which is preliminary data.</text>
</comment>